<dbReference type="AlphaFoldDB" id="A0A0N5AUZ7"/>
<dbReference type="WBParaSite" id="SMUV_0000869601-mRNA-1">
    <property type="protein sequence ID" value="SMUV_0000869601-mRNA-1"/>
    <property type="gene ID" value="SMUV_0000869601"/>
</dbReference>
<reference evidence="2" key="1">
    <citation type="submission" date="2017-02" db="UniProtKB">
        <authorList>
            <consortium name="WormBaseParasite"/>
        </authorList>
    </citation>
    <scope>IDENTIFICATION</scope>
</reference>
<keyword evidence="1" id="KW-1185">Reference proteome</keyword>
<proteinExistence type="predicted"/>
<accession>A0A0N5AUZ7</accession>
<dbReference type="Proteomes" id="UP000046393">
    <property type="component" value="Unplaced"/>
</dbReference>
<name>A0A0N5AUZ7_9BILA</name>
<evidence type="ECO:0000313" key="2">
    <source>
        <dbReference type="WBParaSite" id="SMUV_0000869601-mRNA-1"/>
    </source>
</evidence>
<evidence type="ECO:0000313" key="1">
    <source>
        <dbReference type="Proteomes" id="UP000046393"/>
    </source>
</evidence>
<sequence length="90" mass="10759">MIWESRRVNTEIRQILASENSLLNSVKLRSRYVDEIILEIGLQEEKDSQYSGDEKEYESWLKESAQHQYRARIEDSIINALVDLRIHVFY</sequence>
<organism evidence="1 2">
    <name type="scientific">Syphacia muris</name>
    <dbReference type="NCBI Taxonomy" id="451379"/>
    <lineage>
        <taxon>Eukaryota</taxon>
        <taxon>Metazoa</taxon>
        <taxon>Ecdysozoa</taxon>
        <taxon>Nematoda</taxon>
        <taxon>Chromadorea</taxon>
        <taxon>Rhabditida</taxon>
        <taxon>Spirurina</taxon>
        <taxon>Oxyuridomorpha</taxon>
        <taxon>Oxyuroidea</taxon>
        <taxon>Oxyuridae</taxon>
        <taxon>Syphacia</taxon>
    </lineage>
</organism>
<protein>
    <submittedName>
        <fullName evidence="2">Uncharacterized protein</fullName>
    </submittedName>
</protein>